<dbReference type="PROSITE" id="PS50084">
    <property type="entry name" value="KH_TYPE_1"/>
    <property type="match status" value="2"/>
</dbReference>
<gene>
    <name evidence="5" type="ORF">SNEC2469_LOCUS18563</name>
</gene>
<dbReference type="EMBL" id="CAJNJA010031320">
    <property type="protein sequence ID" value="CAE7655932.1"/>
    <property type="molecule type" value="Genomic_DNA"/>
</dbReference>
<feature type="compositionally biased region" description="Basic and acidic residues" evidence="3">
    <location>
        <begin position="65"/>
        <end position="98"/>
    </location>
</feature>
<dbReference type="CDD" id="cd00105">
    <property type="entry name" value="KH-I"/>
    <property type="match status" value="1"/>
</dbReference>
<dbReference type="PANTHER" id="PTHR10288">
    <property type="entry name" value="KH DOMAIN CONTAINING RNA BINDING PROTEIN"/>
    <property type="match status" value="1"/>
</dbReference>
<feature type="compositionally biased region" description="Polar residues" evidence="3">
    <location>
        <begin position="100"/>
        <end position="109"/>
    </location>
</feature>
<keyword evidence="6" id="KW-1185">Reference proteome</keyword>
<keyword evidence="2" id="KW-0694">RNA-binding</keyword>
<evidence type="ECO:0000256" key="3">
    <source>
        <dbReference type="SAM" id="MobiDB-lite"/>
    </source>
</evidence>
<evidence type="ECO:0000256" key="1">
    <source>
        <dbReference type="ARBA" id="ARBA00022737"/>
    </source>
</evidence>
<dbReference type="InterPro" id="IPR004087">
    <property type="entry name" value="KH_dom"/>
</dbReference>
<evidence type="ECO:0000256" key="2">
    <source>
        <dbReference type="PROSITE-ProRule" id="PRU00117"/>
    </source>
</evidence>
<protein>
    <recommendedName>
        <fullName evidence="4">K Homology domain-containing protein</fullName>
    </recommendedName>
</protein>
<dbReference type="SMART" id="SM00322">
    <property type="entry name" value="KH"/>
    <property type="match status" value="2"/>
</dbReference>
<organism evidence="5 6">
    <name type="scientific">Symbiodinium necroappetens</name>
    <dbReference type="NCBI Taxonomy" id="1628268"/>
    <lineage>
        <taxon>Eukaryota</taxon>
        <taxon>Sar</taxon>
        <taxon>Alveolata</taxon>
        <taxon>Dinophyceae</taxon>
        <taxon>Suessiales</taxon>
        <taxon>Symbiodiniaceae</taxon>
        <taxon>Symbiodinium</taxon>
    </lineage>
</organism>
<comment type="caution">
    <text evidence="5">The sequence shown here is derived from an EMBL/GenBank/DDBJ whole genome shotgun (WGS) entry which is preliminary data.</text>
</comment>
<accession>A0A812W2G4</accession>
<reference evidence="5" key="1">
    <citation type="submission" date="2021-02" db="EMBL/GenBank/DDBJ databases">
        <authorList>
            <person name="Dougan E. K."/>
            <person name="Rhodes N."/>
            <person name="Thang M."/>
            <person name="Chan C."/>
        </authorList>
    </citation>
    <scope>NUCLEOTIDE SEQUENCE</scope>
</reference>
<sequence>MRRRSRTRSPLKLQPRRRDSRPPLRSRGGRAENDRADRRRSRERLQPHRSSSRSVGRRQTAIREALPRRRRNDEERIPEPAPEKEARPRRSKWDDRGDGNSPSTQTQTGLPDWLKDLEGPLSGKPVPQIVVPGPTTSRAQLPNLLGQRHKTMMLKAVQIRVLLGRGGETIKSICEKANAEIKVDHDRIADEGEVTIVGEIEKAEVLIRETLAAKGCPLPEDEANQPDETDLVVPPDVVGLFIGKGGEHVKAIREACGGNLFIGVIPPAQGNGPHKIQIIGDQREKAKAMVRQRLKELVDTEDKKIRPAEIPVASASRQSFGLGPGLGPPLRPGVSAPGVPMPLPRTVPMRPITPMVPLNPVSHVSASPMVSPVLASFGAPRGPVVRPRAQTPPSAPSPCLDNIPPAQRLLAHVQRPASENLMPDVASWGTFGAGPEPFQGVTEPEAEEAEEENPWLGIVPECELPT</sequence>
<dbReference type="InterPro" id="IPR004088">
    <property type="entry name" value="KH_dom_type_1"/>
</dbReference>
<evidence type="ECO:0000259" key="4">
    <source>
        <dbReference type="SMART" id="SM00322"/>
    </source>
</evidence>
<dbReference type="CDD" id="cd02393">
    <property type="entry name" value="KH-I_PNPase"/>
    <property type="match status" value="1"/>
</dbReference>
<feature type="region of interest" description="Disordered" evidence="3">
    <location>
        <begin position="1"/>
        <end position="121"/>
    </location>
</feature>
<dbReference type="Gene3D" id="3.30.1370.10">
    <property type="entry name" value="K Homology domain, type 1"/>
    <property type="match status" value="2"/>
</dbReference>
<dbReference type="OrthoDB" id="5204190at2759"/>
<feature type="compositionally biased region" description="Basic residues" evidence="3">
    <location>
        <begin position="1"/>
        <end position="15"/>
    </location>
</feature>
<evidence type="ECO:0000313" key="6">
    <source>
        <dbReference type="Proteomes" id="UP000601435"/>
    </source>
</evidence>
<dbReference type="InterPro" id="IPR036612">
    <property type="entry name" value="KH_dom_type_1_sf"/>
</dbReference>
<dbReference type="AlphaFoldDB" id="A0A812W2G4"/>
<evidence type="ECO:0000313" key="5">
    <source>
        <dbReference type="EMBL" id="CAE7655932.1"/>
    </source>
</evidence>
<feature type="domain" description="K Homology" evidence="4">
    <location>
        <begin position="225"/>
        <end position="295"/>
    </location>
</feature>
<dbReference type="GO" id="GO:0003723">
    <property type="term" value="F:RNA binding"/>
    <property type="evidence" value="ECO:0007669"/>
    <property type="project" value="UniProtKB-UniRule"/>
</dbReference>
<proteinExistence type="predicted"/>
<dbReference type="Proteomes" id="UP000601435">
    <property type="component" value="Unassembled WGS sequence"/>
</dbReference>
<dbReference type="Pfam" id="PF00013">
    <property type="entry name" value="KH_1"/>
    <property type="match status" value="2"/>
</dbReference>
<dbReference type="SUPFAM" id="SSF54791">
    <property type="entry name" value="Eukaryotic type KH-domain (KH-domain type I)"/>
    <property type="match status" value="1"/>
</dbReference>
<name>A0A812W2G4_9DINO</name>
<keyword evidence="1" id="KW-0677">Repeat</keyword>
<feature type="domain" description="K Homology" evidence="4">
    <location>
        <begin position="146"/>
        <end position="215"/>
    </location>
</feature>